<feature type="domain" description="PPM-type phosphatase" evidence="2">
    <location>
        <begin position="154"/>
        <end position="453"/>
    </location>
</feature>
<dbReference type="InterPro" id="IPR000222">
    <property type="entry name" value="PP2C_BS"/>
</dbReference>
<dbReference type="Pfam" id="PF00481">
    <property type="entry name" value="PP2C"/>
    <property type="match status" value="1"/>
</dbReference>
<keyword evidence="1" id="KW-0378">Hydrolase</keyword>
<reference evidence="3 4" key="1">
    <citation type="journal article" date="2021" name="Sci. Rep.">
        <title>Chromosome anchoring in Senegalese sole (Solea senegalensis) reveals sex-associated markers and genome rearrangements in flatfish.</title>
        <authorList>
            <person name="Guerrero-Cozar I."/>
            <person name="Gomez-Garrido J."/>
            <person name="Berbel C."/>
            <person name="Martinez-Blanch J.F."/>
            <person name="Alioto T."/>
            <person name="Claros M.G."/>
            <person name="Gagnaire P.A."/>
            <person name="Manchado M."/>
        </authorList>
    </citation>
    <scope>NUCLEOTIDE SEQUENCE [LARGE SCALE GENOMIC DNA]</scope>
    <source>
        <strain evidence="3">Sse05_10M</strain>
    </source>
</reference>
<evidence type="ECO:0000256" key="1">
    <source>
        <dbReference type="RuleBase" id="RU003465"/>
    </source>
</evidence>
<protein>
    <submittedName>
        <fullName evidence="3">Phosphatase 1F</fullName>
    </submittedName>
</protein>
<dbReference type="AlphaFoldDB" id="A0AAV6PSD9"/>
<dbReference type="PROSITE" id="PS01032">
    <property type="entry name" value="PPM_1"/>
    <property type="match status" value="1"/>
</dbReference>
<dbReference type="GO" id="GO:0005634">
    <property type="term" value="C:nucleus"/>
    <property type="evidence" value="ECO:0007669"/>
    <property type="project" value="TreeGrafter"/>
</dbReference>
<dbReference type="PANTHER" id="PTHR13832:SF233">
    <property type="entry name" value="PROTEIN PHOSPHATASE 1F"/>
    <property type="match status" value="1"/>
</dbReference>
<organism evidence="3 4">
    <name type="scientific">Solea senegalensis</name>
    <name type="common">Senegalese sole</name>
    <dbReference type="NCBI Taxonomy" id="28829"/>
    <lineage>
        <taxon>Eukaryota</taxon>
        <taxon>Metazoa</taxon>
        <taxon>Chordata</taxon>
        <taxon>Craniata</taxon>
        <taxon>Vertebrata</taxon>
        <taxon>Euteleostomi</taxon>
        <taxon>Actinopterygii</taxon>
        <taxon>Neopterygii</taxon>
        <taxon>Teleostei</taxon>
        <taxon>Neoteleostei</taxon>
        <taxon>Acanthomorphata</taxon>
        <taxon>Carangaria</taxon>
        <taxon>Pleuronectiformes</taxon>
        <taxon>Pleuronectoidei</taxon>
        <taxon>Soleidae</taxon>
        <taxon>Solea</taxon>
    </lineage>
</organism>
<dbReference type="EMBL" id="JAGKHQ010000021">
    <property type="protein sequence ID" value="KAG7474237.1"/>
    <property type="molecule type" value="Genomic_DNA"/>
</dbReference>
<keyword evidence="1" id="KW-0904">Protein phosphatase</keyword>
<accession>A0AAV6PSD9</accession>
<comment type="similarity">
    <text evidence="1">Belongs to the PP2C family.</text>
</comment>
<evidence type="ECO:0000313" key="3">
    <source>
        <dbReference type="EMBL" id="KAG7474237.1"/>
    </source>
</evidence>
<keyword evidence="4" id="KW-1185">Reference proteome</keyword>
<proteinExistence type="inferred from homology"/>
<gene>
    <name evidence="3" type="ORF">JOB18_004689</name>
</gene>
<dbReference type="PROSITE" id="PS51746">
    <property type="entry name" value="PPM_2"/>
    <property type="match status" value="1"/>
</dbReference>
<dbReference type="Proteomes" id="UP000693946">
    <property type="component" value="Linkage Group LG9"/>
</dbReference>
<dbReference type="CDD" id="cd00143">
    <property type="entry name" value="PP2Cc"/>
    <property type="match status" value="1"/>
</dbReference>
<dbReference type="GO" id="GO:0004722">
    <property type="term" value="F:protein serine/threonine phosphatase activity"/>
    <property type="evidence" value="ECO:0007669"/>
    <property type="project" value="InterPro"/>
</dbReference>
<comment type="caution">
    <text evidence="3">The sequence shown here is derived from an EMBL/GenBank/DDBJ whole genome shotgun (WGS) entry which is preliminary data.</text>
</comment>
<dbReference type="InterPro" id="IPR015655">
    <property type="entry name" value="PP2C"/>
</dbReference>
<name>A0AAV6PSD9_SOLSE</name>
<dbReference type="SMART" id="SM00332">
    <property type="entry name" value="PP2Cc"/>
    <property type="match status" value="1"/>
</dbReference>
<sequence>MDEETRSFLRRFLDEFPTALEEDRSLPITPLSCKITLEEMHGESLALGLSLLAERGAPAVLSALLCQAALSHLLQADLSLFYCPQKEEPKVSFFGRLLCCTCCLQKPEADQEEEEQTQVLLHSEAVQRFFLNKLIDVALAWHQNSFLPPLTVPQFRLCSVQFIKNRRTEMEDMHLALAEFNQLFGIRDGVDRAYYAVFDGHGGVHAANYCVTHLHVALSKQETLQSDAAAAFKAALRHTDYMFRGKAERESLIDGTTAVALLIHGQELTVAWLGDSQAVLVRNGQAEKLTEPHKPETEEERQRIEDIGGYITYSDCWRVKGILATSRAIGDFDLKPYVSGDADCLTMRLSGDEDYILLASDGFSDVVKPSMVPNLVLEALQQPDDSEGGEDSLLQQSEENIGFKVTDHLPTHESWRRKVRYPAHLKCPGGNKEPRVLEAITYSDCWCVIGYNG</sequence>
<evidence type="ECO:0000313" key="4">
    <source>
        <dbReference type="Proteomes" id="UP000693946"/>
    </source>
</evidence>
<dbReference type="GO" id="GO:0005829">
    <property type="term" value="C:cytosol"/>
    <property type="evidence" value="ECO:0007669"/>
    <property type="project" value="TreeGrafter"/>
</dbReference>
<dbReference type="GO" id="GO:0043169">
    <property type="term" value="F:cation binding"/>
    <property type="evidence" value="ECO:0007669"/>
    <property type="project" value="InterPro"/>
</dbReference>
<dbReference type="PANTHER" id="PTHR13832">
    <property type="entry name" value="PROTEIN PHOSPHATASE 2C"/>
    <property type="match status" value="1"/>
</dbReference>
<dbReference type="InterPro" id="IPR001932">
    <property type="entry name" value="PPM-type_phosphatase-like_dom"/>
</dbReference>
<evidence type="ECO:0000259" key="2">
    <source>
        <dbReference type="PROSITE" id="PS51746"/>
    </source>
</evidence>